<accession>A0A059F9U0</accession>
<dbReference type="InterPro" id="IPR005835">
    <property type="entry name" value="NTP_transferase_dom"/>
</dbReference>
<proteinExistence type="predicted"/>
<feature type="domain" description="Nucleotidyl transferase" evidence="1">
    <location>
        <begin position="5"/>
        <end position="281"/>
    </location>
</feature>
<dbReference type="InterPro" id="IPR051161">
    <property type="entry name" value="Mannose-6P_isomerase_type2"/>
</dbReference>
<dbReference type="eggNOG" id="COG0836">
    <property type="taxonomic scope" value="Bacteria"/>
</dbReference>
<organism evidence="3 4">
    <name type="scientific">Hyphomonas johnsonii MHS-2</name>
    <dbReference type="NCBI Taxonomy" id="1280950"/>
    <lineage>
        <taxon>Bacteria</taxon>
        <taxon>Pseudomonadati</taxon>
        <taxon>Pseudomonadota</taxon>
        <taxon>Alphaproteobacteria</taxon>
        <taxon>Hyphomonadales</taxon>
        <taxon>Hyphomonadaceae</taxon>
        <taxon>Hyphomonas</taxon>
    </lineage>
</organism>
<dbReference type="CDD" id="cd02509">
    <property type="entry name" value="GDP-M1P_Guanylyltransferase"/>
    <property type="match status" value="1"/>
</dbReference>
<dbReference type="Gene3D" id="3.90.550.10">
    <property type="entry name" value="Spore Coat Polysaccharide Biosynthesis Protein SpsA, Chain A"/>
    <property type="match status" value="1"/>
</dbReference>
<dbReference type="Proteomes" id="UP000025171">
    <property type="component" value="Unassembled WGS sequence"/>
</dbReference>
<keyword evidence="4" id="KW-1185">Reference proteome</keyword>
<keyword evidence="3" id="KW-0548">Nucleotidyltransferase</keyword>
<dbReference type="Pfam" id="PF00483">
    <property type="entry name" value="NTP_transferase"/>
    <property type="match status" value="1"/>
</dbReference>
<comment type="caution">
    <text evidence="3">The sequence shown here is derived from an EMBL/GenBank/DDBJ whole genome shotgun (WGS) entry which is preliminary data.</text>
</comment>
<dbReference type="STRING" id="1280950.HJO_17012"/>
<evidence type="ECO:0000313" key="4">
    <source>
        <dbReference type="Proteomes" id="UP000025171"/>
    </source>
</evidence>
<evidence type="ECO:0000313" key="3">
    <source>
        <dbReference type="EMBL" id="KCZ87367.1"/>
    </source>
</evidence>
<name>A0A059F9U0_9PROT</name>
<dbReference type="InterPro" id="IPR054566">
    <property type="entry name" value="ManC/GMP-like_b-helix"/>
</dbReference>
<dbReference type="PATRIC" id="fig|1280950.3.peg.3407"/>
<dbReference type="InterPro" id="IPR049577">
    <property type="entry name" value="GMPP_N"/>
</dbReference>
<dbReference type="SUPFAM" id="SSF53448">
    <property type="entry name" value="Nucleotide-diphospho-sugar transferases"/>
    <property type="match status" value="1"/>
</dbReference>
<dbReference type="Pfam" id="PF22640">
    <property type="entry name" value="ManC_GMP_beta-helix"/>
    <property type="match status" value="1"/>
</dbReference>
<evidence type="ECO:0000259" key="1">
    <source>
        <dbReference type="Pfam" id="PF00483"/>
    </source>
</evidence>
<dbReference type="PANTHER" id="PTHR46390">
    <property type="entry name" value="MANNOSE-1-PHOSPHATE GUANYLYLTRANSFERASE"/>
    <property type="match status" value="1"/>
</dbReference>
<dbReference type="GO" id="GO:0004475">
    <property type="term" value="F:mannose-1-phosphate guanylyltransferase (GTP) activity"/>
    <property type="evidence" value="ECO:0007669"/>
    <property type="project" value="InterPro"/>
</dbReference>
<dbReference type="RefSeq" id="WP_035619451.1">
    <property type="nucleotide sequence ID" value="NZ_ARYK01000013.1"/>
</dbReference>
<evidence type="ECO:0000259" key="2">
    <source>
        <dbReference type="Pfam" id="PF22640"/>
    </source>
</evidence>
<dbReference type="PANTHER" id="PTHR46390:SF1">
    <property type="entry name" value="MANNOSE-1-PHOSPHATE GUANYLYLTRANSFERASE"/>
    <property type="match status" value="1"/>
</dbReference>
<dbReference type="GO" id="GO:0009298">
    <property type="term" value="P:GDP-mannose biosynthetic process"/>
    <property type="evidence" value="ECO:0007669"/>
    <property type="project" value="TreeGrafter"/>
</dbReference>
<dbReference type="InterPro" id="IPR029044">
    <property type="entry name" value="Nucleotide-diphossugar_trans"/>
</dbReference>
<keyword evidence="3" id="KW-0808">Transferase</keyword>
<gene>
    <name evidence="3" type="ORF">HJO_17012</name>
</gene>
<dbReference type="AlphaFoldDB" id="A0A059F9U0"/>
<dbReference type="SUPFAM" id="SSF159283">
    <property type="entry name" value="Guanosine diphospho-D-mannose pyrophosphorylase/mannose-6-phosphate isomerase linker domain"/>
    <property type="match status" value="1"/>
</dbReference>
<dbReference type="OrthoDB" id="9806359at2"/>
<feature type="domain" description="MannoseP isomerase/GMP-like beta-helix" evidence="2">
    <location>
        <begin position="295"/>
        <end position="347"/>
    </location>
</feature>
<reference evidence="3 4" key="1">
    <citation type="journal article" date="2014" name="Antonie Van Leeuwenhoek">
        <title>Hyphomonas beringensis sp. nov. and Hyphomonas chukchiensis sp. nov., isolated from surface seawater of the Bering Sea and Chukchi Sea.</title>
        <authorList>
            <person name="Li C."/>
            <person name="Lai Q."/>
            <person name="Li G."/>
            <person name="Dong C."/>
            <person name="Wang J."/>
            <person name="Liao Y."/>
            <person name="Shao Z."/>
        </authorList>
    </citation>
    <scope>NUCLEOTIDE SEQUENCE [LARGE SCALE GENOMIC DNA]</scope>
    <source>
        <strain evidence="3 4">MHS-2</strain>
    </source>
</reference>
<sequence length="356" mass="38221">MKIYPVIMCGGSGTRLWPVSTSRHPKQFVPLLSEESLFQQTIRRMLPADDAPEFAPPTIVSNARYLDLIEAQLANIGVSPLAILLEPCARNTGAVAAVAAEFIDKIDPDGLVILLPSDHFIGQPAAFRKAVTGATAVAAAGHIVTFGVSPDRPETGFGYIKAGKRIADDTHTVDAFREKPNRETAMSYLEDGAYTWNAGIFLFPARLMREELKQHAPDLLETATEALRLADITGVVHRIDEATFSTARSISFDYAVMEHTQAAAVVGPLSCAWNDVGTWPAVGHLQASSGPVPPVLIDAENCTVHSDDGVLVAALGVEDLVIAVRDGSVLVMSQSRAQDVKLVIDALKARGLTDRY</sequence>
<protein>
    <submittedName>
        <fullName evidence="3">Mannose-1-phosphate guanylyltransferase</fullName>
    </submittedName>
</protein>
<dbReference type="EMBL" id="ARYK01000013">
    <property type="protein sequence ID" value="KCZ87367.1"/>
    <property type="molecule type" value="Genomic_DNA"/>
</dbReference>